<dbReference type="STRING" id="1388748.GCA_000463155_01196"/>
<dbReference type="Pfam" id="PF13669">
    <property type="entry name" value="Glyoxalase_4"/>
    <property type="match status" value="1"/>
</dbReference>
<dbReference type="Gene3D" id="3.10.180.10">
    <property type="entry name" value="2,3-Dihydroxybiphenyl 1,2-Dioxygenase, domain 1"/>
    <property type="match status" value="1"/>
</dbReference>
<keyword evidence="4" id="KW-1185">Reference proteome</keyword>
<dbReference type="InterPro" id="IPR051785">
    <property type="entry name" value="MMCE/EMCE_epimerase"/>
</dbReference>
<dbReference type="PANTHER" id="PTHR43048">
    <property type="entry name" value="METHYLMALONYL-COA EPIMERASE"/>
    <property type="match status" value="1"/>
</dbReference>
<reference evidence="3 4" key="1">
    <citation type="submission" date="2018-03" db="EMBL/GenBank/DDBJ databases">
        <title>Draft genome sequence of the first documented clinical Siccibacter turicensis isolate in Austria.</title>
        <authorList>
            <person name="Lepuschitz S."/>
            <person name="Pekard-Amenitsch S."/>
            <person name="Haunold R."/>
            <person name="Schill S."/>
            <person name="Mach R."/>
            <person name="Allerberger F."/>
            <person name="Ruppitsch W."/>
            <person name="Forsythe S.J."/>
        </authorList>
    </citation>
    <scope>NUCLEOTIDE SEQUENCE [LARGE SCALE GENOMIC DNA]</scope>
    <source>
        <strain evidence="3 4">6100069499-17</strain>
    </source>
</reference>
<dbReference type="OrthoDB" id="2613830at2"/>
<evidence type="ECO:0000313" key="4">
    <source>
        <dbReference type="Proteomes" id="UP000240212"/>
    </source>
</evidence>
<protein>
    <submittedName>
        <fullName evidence="3">Glyoxalase</fullName>
    </submittedName>
</protein>
<dbReference type="InterPro" id="IPR029068">
    <property type="entry name" value="Glyas_Bleomycin-R_OHBP_Dase"/>
</dbReference>
<dbReference type="GO" id="GO:0004493">
    <property type="term" value="F:methylmalonyl-CoA epimerase activity"/>
    <property type="evidence" value="ECO:0007669"/>
    <property type="project" value="TreeGrafter"/>
</dbReference>
<keyword evidence="1" id="KW-0479">Metal-binding</keyword>
<dbReference type="PROSITE" id="PS51819">
    <property type="entry name" value="VOC"/>
    <property type="match status" value="1"/>
</dbReference>
<dbReference type="InterPro" id="IPR037523">
    <property type="entry name" value="VOC_core"/>
</dbReference>
<dbReference type="GO" id="GO:0046491">
    <property type="term" value="P:L-methylmalonyl-CoA metabolic process"/>
    <property type="evidence" value="ECO:0007669"/>
    <property type="project" value="TreeGrafter"/>
</dbReference>
<dbReference type="SUPFAM" id="SSF54593">
    <property type="entry name" value="Glyoxalase/Bleomycin resistance protein/Dihydroxybiphenyl dioxygenase"/>
    <property type="match status" value="1"/>
</dbReference>
<evidence type="ECO:0000256" key="1">
    <source>
        <dbReference type="ARBA" id="ARBA00022723"/>
    </source>
</evidence>
<name>A0A2P8VQN8_9ENTR</name>
<dbReference type="RefSeq" id="WP_106876254.1">
    <property type="nucleotide sequence ID" value="NZ_DHYB01000021.1"/>
</dbReference>
<dbReference type="EMBL" id="PYEP01000001">
    <property type="protein sequence ID" value="PSN09863.1"/>
    <property type="molecule type" value="Genomic_DNA"/>
</dbReference>
<sequence>MSDNPVRGMDHIGITVADIEAATQFFIDAFGAKVLYDSLPLAGEDNEGTHNEQVLNLAPGTVVKAVRMLWLRHGPGIELFQMQGPTQREPVRPSDYGLQHFAVYVEDMPEAITRFERAGGKMFTEPQPLTFAPEKGEGNCFCYGRTPWGSVIELISTPSPLPYTQHTSLRRWKP</sequence>
<dbReference type="GO" id="GO:0046872">
    <property type="term" value="F:metal ion binding"/>
    <property type="evidence" value="ECO:0007669"/>
    <property type="project" value="UniProtKB-KW"/>
</dbReference>
<evidence type="ECO:0000259" key="2">
    <source>
        <dbReference type="PROSITE" id="PS51819"/>
    </source>
</evidence>
<evidence type="ECO:0000313" key="3">
    <source>
        <dbReference type="EMBL" id="PSN09863.1"/>
    </source>
</evidence>
<proteinExistence type="predicted"/>
<accession>A0A2P8VQN8</accession>
<gene>
    <name evidence="3" type="ORF">C7G83_03735</name>
</gene>
<comment type="caution">
    <text evidence="3">The sequence shown here is derived from an EMBL/GenBank/DDBJ whole genome shotgun (WGS) entry which is preliminary data.</text>
</comment>
<feature type="domain" description="VOC" evidence="2">
    <location>
        <begin position="8"/>
        <end position="157"/>
    </location>
</feature>
<organism evidence="3 4">
    <name type="scientific">Siccibacter turicensis</name>
    <dbReference type="NCBI Taxonomy" id="357233"/>
    <lineage>
        <taxon>Bacteria</taxon>
        <taxon>Pseudomonadati</taxon>
        <taxon>Pseudomonadota</taxon>
        <taxon>Gammaproteobacteria</taxon>
        <taxon>Enterobacterales</taxon>
        <taxon>Enterobacteriaceae</taxon>
        <taxon>Siccibacter</taxon>
    </lineage>
</organism>
<dbReference type="AlphaFoldDB" id="A0A2P8VQN8"/>
<dbReference type="Proteomes" id="UP000240212">
    <property type="component" value="Unassembled WGS sequence"/>
</dbReference>
<dbReference type="PANTHER" id="PTHR43048:SF6">
    <property type="entry name" value="BLR8189 PROTEIN"/>
    <property type="match status" value="1"/>
</dbReference>